<dbReference type="UniPathway" id="UPA00946"/>
<comment type="pathway">
    <text evidence="2 16">Carbohydrate metabolism; tricarboxylic acid cycle; isocitrate from oxaloacetate: step 2/2.</text>
</comment>
<feature type="binding site" evidence="18">
    <location>
        <position position="792"/>
    </location>
    <ligand>
        <name>substrate</name>
    </ligand>
</feature>
<dbReference type="PANTHER" id="PTHR43160">
    <property type="entry name" value="ACONITATE HYDRATASE B"/>
    <property type="match status" value="1"/>
</dbReference>
<comment type="catalytic activity">
    <reaction evidence="15 16">
        <text>citrate = D-threo-isocitrate</text>
        <dbReference type="Rhea" id="RHEA:10336"/>
        <dbReference type="ChEBI" id="CHEBI:15562"/>
        <dbReference type="ChEBI" id="CHEBI:16947"/>
        <dbReference type="EC" id="4.2.1.3"/>
    </reaction>
</comment>
<evidence type="ECO:0000256" key="18">
    <source>
        <dbReference type="PIRSR" id="PIRSR036687-2"/>
    </source>
</evidence>
<dbReference type="Pfam" id="PF00330">
    <property type="entry name" value="Aconitase"/>
    <property type="match status" value="2"/>
</dbReference>
<dbReference type="EMBL" id="CABVOU010000046">
    <property type="protein sequence ID" value="VVZ97167.1"/>
    <property type="molecule type" value="Genomic_DNA"/>
</dbReference>
<evidence type="ECO:0000259" key="20">
    <source>
        <dbReference type="Pfam" id="PF06434"/>
    </source>
</evidence>
<dbReference type="InterPro" id="IPR001030">
    <property type="entry name" value="Acoase/IPM_deHydtase_lsu_aba"/>
</dbReference>
<dbReference type="GO" id="GO:0005829">
    <property type="term" value="C:cytosol"/>
    <property type="evidence" value="ECO:0007669"/>
    <property type="project" value="InterPro"/>
</dbReference>
<dbReference type="NCBIfam" id="TIGR00117">
    <property type="entry name" value="acnB"/>
    <property type="match status" value="1"/>
</dbReference>
<dbReference type="PANTHER" id="PTHR43160:SF4">
    <property type="entry name" value="ACONITATE HYDRATASE B"/>
    <property type="match status" value="1"/>
</dbReference>
<feature type="domain" description="Aconitase/3-isopropylmalate dehydratase large subunit alpha/beta/alpha" evidence="19">
    <location>
        <begin position="698"/>
        <end position="819"/>
    </location>
</feature>
<organism evidence="22 23">
    <name type="scientific">Halomonas lysinitropha</name>
    <dbReference type="NCBI Taxonomy" id="2607506"/>
    <lineage>
        <taxon>Bacteria</taxon>
        <taxon>Pseudomonadati</taxon>
        <taxon>Pseudomonadota</taxon>
        <taxon>Gammaproteobacteria</taxon>
        <taxon>Oceanospirillales</taxon>
        <taxon>Halomonadaceae</taxon>
        <taxon>Halomonas</taxon>
    </lineage>
</organism>
<dbReference type="InterPro" id="IPR015931">
    <property type="entry name" value="Acnase/IPM_dHydase_lsu_aba_1/3"/>
</dbReference>
<dbReference type="InterPro" id="IPR036288">
    <property type="entry name" value="Aconitase_B_HEAT-like_dom_sf"/>
</dbReference>
<dbReference type="FunFam" id="3.30.499.10:FF:000008">
    <property type="entry name" value="Aconitate hydratase B"/>
    <property type="match status" value="1"/>
</dbReference>
<keyword evidence="8 17" id="KW-0004">4Fe-4S</keyword>
<evidence type="ECO:0000256" key="5">
    <source>
        <dbReference type="ARBA" id="ARBA00012926"/>
    </source>
</evidence>
<evidence type="ECO:0000256" key="13">
    <source>
        <dbReference type="ARBA" id="ARBA00023014"/>
    </source>
</evidence>
<dbReference type="GO" id="GO:0003730">
    <property type="term" value="F:mRNA 3'-UTR binding"/>
    <property type="evidence" value="ECO:0007669"/>
    <property type="project" value="UniProtKB-ARBA"/>
</dbReference>
<dbReference type="PROSITE" id="PS00450">
    <property type="entry name" value="ACONITASE_1"/>
    <property type="match status" value="1"/>
</dbReference>
<comment type="pathway">
    <text evidence="3">Organic acid metabolism; propanoate degradation.</text>
</comment>
<evidence type="ECO:0000256" key="4">
    <source>
        <dbReference type="ARBA" id="ARBA00007185"/>
    </source>
</evidence>
<evidence type="ECO:0000313" key="23">
    <source>
        <dbReference type="Proteomes" id="UP000326725"/>
    </source>
</evidence>
<dbReference type="InterPro" id="IPR018136">
    <property type="entry name" value="Aconitase_4Fe-4S_BS"/>
</dbReference>
<dbReference type="GO" id="GO:0019629">
    <property type="term" value="P:propionate catabolic process, 2-methylcitrate cycle"/>
    <property type="evidence" value="ECO:0007669"/>
    <property type="project" value="UniProtKB-ARBA"/>
</dbReference>
<dbReference type="Gene3D" id="3.30.499.10">
    <property type="entry name" value="Aconitase, domain 3"/>
    <property type="match status" value="2"/>
</dbReference>
<gene>
    <name evidence="22" type="primary">acnB</name>
    <name evidence="22" type="ORF">HALO32_03283</name>
</gene>
<dbReference type="RefSeq" id="WP_151445168.1">
    <property type="nucleotide sequence ID" value="NZ_CABVOU010000046.1"/>
</dbReference>
<reference evidence="22 23" key="1">
    <citation type="submission" date="2019-09" db="EMBL/GenBank/DDBJ databases">
        <authorList>
            <person name="Criscuolo A."/>
        </authorList>
    </citation>
    <scope>NUCLEOTIDE SEQUENCE [LARGE SCALE GENOMIC DNA]</scope>
    <source>
        <strain evidence="23">3(2)</strain>
    </source>
</reference>
<dbReference type="InterPro" id="IPR036008">
    <property type="entry name" value="Aconitase_4Fe-4S_dom"/>
</dbReference>
<dbReference type="SUPFAM" id="SSF53732">
    <property type="entry name" value="Aconitase iron-sulfur domain"/>
    <property type="match status" value="1"/>
</dbReference>
<dbReference type="InterPro" id="IPR015928">
    <property type="entry name" value="Aconitase/3IPM_dehydase_swvl"/>
</dbReference>
<feature type="binding site" evidence="18">
    <location>
        <position position="797"/>
    </location>
    <ligand>
        <name>substrate</name>
    </ligand>
</feature>
<comment type="cofactor">
    <cofactor evidence="17">
        <name>[4Fe-4S] cluster</name>
        <dbReference type="ChEBI" id="CHEBI:49883"/>
    </cofactor>
    <text evidence="17">Binds 1 [4Fe-4S] cluster per subunit.</text>
</comment>
<name>A0A5K1I9T5_9GAMM</name>
<dbReference type="NCBIfam" id="NF006690">
    <property type="entry name" value="PRK09238.1"/>
    <property type="match status" value="1"/>
</dbReference>
<comment type="similarity">
    <text evidence="4 16">Belongs to the aconitase/IPM isomerase family.</text>
</comment>
<evidence type="ECO:0000256" key="11">
    <source>
        <dbReference type="ARBA" id="ARBA00022884"/>
    </source>
</evidence>
<evidence type="ECO:0000256" key="1">
    <source>
        <dbReference type="ARBA" id="ARBA00000118"/>
    </source>
</evidence>
<keyword evidence="12 17" id="KW-0408">Iron</keyword>
<dbReference type="InterPro" id="IPR015929">
    <property type="entry name" value="Aconitase_B_swivel"/>
</dbReference>
<dbReference type="GO" id="GO:0006099">
    <property type="term" value="P:tricarboxylic acid cycle"/>
    <property type="evidence" value="ECO:0007669"/>
    <property type="project" value="UniProtKB-UniPathway"/>
</dbReference>
<dbReference type="FunFam" id="3.20.19.10:FF:000004">
    <property type="entry name" value="Aconitate hydratase B"/>
    <property type="match status" value="1"/>
</dbReference>
<dbReference type="FunFam" id="1.25.40.310:FF:000001">
    <property type="entry name" value="Aconitate hydratase B"/>
    <property type="match status" value="1"/>
</dbReference>
<dbReference type="CDD" id="cd01576">
    <property type="entry name" value="AcnB_Swivel"/>
    <property type="match status" value="1"/>
</dbReference>
<dbReference type="GO" id="GO:0003994">
    <property type="term" value="F:aconitate hydratase activity"/>
    <property type="evidence" value="ECO:0007669"/>
    <property type="project" value="UniProtKB-EC"/>
</dbReference>
<keyword evidence="14 16" id="KW-0456">Lyase</keyword>
<dbReference type="Pfam" id="PF11791">
    <property type="entry name" value="Aconitase_B_N"/>
    <property type="match status" value="1"/>
</dbReference>
<evidence type="ECO:0000259" key="21">
    <source>
        <dbReference type="Pfam" id="PF11791"/>
    </source>
</evidence>
<accession>A0A5K1I9T5</accession>
<evidence type="ECO:0000256" key="6">
    <source>
        <dbReference type="ARBA" id="ARBA00013250"/>
    </source>
</evidence>
<dbReference type="InterPro" id="IPR004406">
    <property type="entry name" value="Aconitase_B"/>
</dbReference>
<dbReference type="SUPFAM" id="SSF74778">
    <property type="entry name" value="Aconitase B, N-terminal domain"/>
    <property type="match status" value="1"/>
</dbReference>
<feature type="domain" description="Aconitase B HEAT-like" evidence="21">
    <location>
        <begin position="4"/>
        <end position="156"/>
    </location>
</feature>
<feature type="domain" description="Aconitase B swivel" evidence="20">
    <location>
        <begin position="169"/>
        <end position="382"/>
    </location>
</feature>
<keyword evidence="23" id="KW-1185">Reference proteome</keyword>
<dbReference type="AlphaFoldDB" id="A0A5K1I9T5"/>
<keyword evidence="10 17" id="KW-0479">Metal-binding</keyword>
<dbReference type="PIRSF" id="PIRSF036687">
    <property type="entry name" value="AcnB"/>
    <property type="match status" value="1"/>
</dbReference>
<keyword evidence="13 17" id="KW-0411">Iron-sulfur</keyword>
<dbReference type="Pfam" id="PF06434">
    <property type="entry name" value="Aconitase_2_N"/>
    <property type="match status" value="1"/>
</dbReference>
<keyword evidence="11" id="KW-0694">RNA-binding</keyword>
<dbReference type="GO" id="GO:0051539">
    <property type="term" value="F:4 iron, 4 sulfur cluster binding"/>
    <property type="evidence" value="ECO:0007669"/>
    <property type="project" value="UniProtKB-KW"/>
</dbReference>
<evidence type="ECO:0000256" key="7">
    <source>
        <dbReference type="ARBA" id="ARBA00019379"/>
    </source>
</evidence>
<evidence type="ECO:0000313" key="22">
    <source>
        <dbReference type="EMBL" id="VVZ97167.1"/>
    </source>
</evidence>
<dbReference type="GO" id="GO:0046872">
    <property type="term" value="F:metal ion binding"/>
    <property type="evidence" value="ECO:0007669"/>
    <property type="project" value="UniProtKB-KW"/>
</dbReference>
<dbReference type="CDD" id="cd01581">
    <property type="entry name" value="AcnB"/>
    <property type="match status" value="1"/>
</dbReference>
<feature type="binding site" evidence="17">
    <location>
        <position position="770"/>
    </location>
    <ligand>
        <name>[4Fe-4S] cluster</name>
        <dbReference type="ChEBI" id="CHEBI:49883"/>
    </ligand>
</feature>
<dbReference type="InterPro" id="IPR050926">
    <property type="entry name" value="Aconitase/IPM_isomerase"/>
</dbReference>
<dbReference type="EC" id="4.2.1.99" evidence="6 16"/>
<sequence length="867" mass="94315">MLEAYRHHVEERAAEGVPPKPLNAEQVAALVELLKNPPAGEEEFVLDLLTHRVPPGVDEAAYVKAGFLTAIAKGEAESPLIDRIHAVKLLGTMQGGYNIVSLVELLDDPALAKEVGEQLKHTLLMFDAFHDVEERAKAGNAVAKDVIQSWADAEWFLSKPALDEKITLSVFKVPGETNTDDLSPAPDAWSRPDIPVHANAMLKNERDGIEPEQPGVKGPLKQIEAVKAKGFPVAYVGDVVGTGSSRKSATNSVLWFFGDDIPNVPNKRAGGFCFGGKIAPIFFNTMEDSGALPVEMDVSKLDMGDVIDVYPYEGKVCRHGTDEVLTTFELKTQLILDEVRAGGRIPLIIGRGLTTKARESLGMAPSDVFRLPEQPKDTGKGFTLAQKMVGKACGLEGVRPGMYCEPKMATVGSQDTTGPMTRDELKDLACLGFQADLVMQSFCHTAAYPKPVDVDTHHTLPDFIMNRGGVSLRPGDGIIHSWLNRMLLPDTVGTGGDSHTRFPLGISFPAGSGLVAFAAATGVMPLDMPESVLVRFKGKRQPGVTLRDLVHAIPYYAIQQGLLTVEKSGKKNAFSGRVLEIEGLEDLTVEQAFELSDASAERSAAGCTITLSEDSVTEYLKSNITLLKWMIANGYGDRRTIERRIEGMEEWLANPSLMRADQDADYAEVIEIDLEELKEPVLCAPNDPDDARLLSDVAGEKIDEVFIGSCMTNIGHFRAAGKLLEKQPAGSLKTRLWLAPPTKMDQHQLTEEGYYGIYGRAGARMEMPGCSLCMGNQARVAAKSTVVSTSTRNFPNRLGDGANVYLASAELAAVAAVEGRLPSVDEYRRYMSEFDAMAGEIYRYMNFHEIEEYQNAASNVIPIAQEA</sequence>
<feature type="binding site" evidence="18">
    <location>
        <position position="191"/>
    </location>
    <ligand>
        <name>substrate</name>
    </ligand>
</feature>
<keyword evidence="9 16" id="KW-0816">Tricarboxylic acid cycle</keyword>
<comment type="catalytic activity">
    <reaction evidence="1 16">
        <text>(2S,3R)-3-hydroxybutane-1,2,3-tricarboxylate = 2-methyl-cis-aconitate + H2O</text>
        <dbReference type="Rhea" id="RHEA:17941"/>
        <dbReference type="ChEBI" id="CHEBI:15377"/>
        <dbReference type="ChEBI" id="CHEBI:57429"/>
        <dbReference type="ChEBI" id="CHEBI:57872"/>
        <dbReference type="EC" id="4.2.1.99"/>
    </reaction>
</comment>
<feature type="binding site" evidence="18">
    <location>
        <position position="498"/>
    </location>
    <ligand>
        <name>substrate</name>
    </ligand>
</feature>
<evidence type="ECO:0000256" key="3">
    <source>
        <dbReference type="ARBA" id="ARBA00005026"/>
    </source>
</evidence>
<dbReference type="Gene3D" id="3.20.19.10">
    <property type="entry name" value="Aconitase, domain 4"/>
    <property type="match status" value="1"/>
</dbReference>
<feature type="binding site" evidence="17">
    <location>
        <position position="710"/>
    </location>
    <ligand>
        <name>[4Fe-4S] cluster</name>
        <dbReference type="ChEBI" id="CHEBI:49883"/>
    </ligand>
</feature>
<protein>
    <recommendedName>
        <fullName evidence="7 16">Aconitate hydratase B</fullName>
        <ecNumber evidence="5 16">4.2.1.3</ecNumber>
        <ecNumber evidence="6 16">4.2.1.99</ecNumber>
    </recommendedName>
    <alternativeName>
        <fullName evidence="16">2-methylisocitrate dehydratase</fullName>
    </alternativeName>
</protein>
<dbReference type="UniPathway" id="UPA00223">
    <property type="reaction ID" value="UER00718"/>
</dbReference>
<evidence type="ECO:0000256" key="16">
    <source>
        <dbReference type="PIRNR" id="PIRNR036687"/>
    </source>
</evidence>
<evidence type="ECO:0000256" key="10">
    <source>
        <dbReference type="ARBA" id="ARBA00022723"/>
    </source>
</evidence>
<dbReference type="InterPro" id="IPR015933">
    <property type="entry name" value="Aconitase_B_HEAT-like_dom"/>
</dbReference>
<dbReference type="GO" id="GO:0047456">
    <property type="term" value="F:2-methylisocitrate dehydratase activity"/>
    <property type="evidence" value="ECO:0007669"/>
    <property type="project" value="UniProtKB-EC"/>
</dbReference>
<evidence type="ECO:0000256" key="14">
    <source>
        <dbReference type="ARBA" id="ARBA00023239"/>
    </source>
</evidence>
<feature type="binding site" evidence="18">
    <location>
        <begin position="244"/>
        <end position="246"/>
    </location>
    <ligand>
        <name>substrate</name>
    </ligand>
</feature>
<feature type="binding site" evidence="18">
    <location>
        <begin position="414"/>
        <end position="416"/>
    </location>
    <ligand>
        <name>substrate</name>
    </ligand>
</feature>
<dbReference type="InterPro" id="IPR015932">
    <property type="entry name" value="Aconitase_dom2"/>
</dbReference>
<feature type="binding site" evidence="17">
    <location>
        <position position="773"/>
    </location>
    <ligand>
        <name>[4Fe-4S] cluster</name>
        <dbReference type="ChEBI" id="CHEBI:49883"/>
    </ligand>
</feature>
<dbReference type="SUPFAM" id="SSF52016">
    <property type="entry name" value="LeuD/IlvD-like"/>
    <property type="match status" value="1"/>
</dbReference>
<feature type="domain" description="Aconitase/3-isopropylmalate dehydratase large subunit alpha/beta/alpha" evidence="19">
    <location>
        <begin position="472"/>
        <end position="696"/>
    </location>
</feature>
<dbReference type="EC" id="4.2.1.3" evidence="5 16"/>
<evidence type="ECO:0000256" key="2">
    <source>
        <dbReference type="ARBA" id="ARBA00004717"/>
    </source>
</evidence>
<proteinExistence type="inferred from homology"/>
<evidence type="ECO:0000256" key="15">
    <source>
        <dbReference type="ARBA" id="ARBA00023501"/>
    </source>
</evidence>
<evidence type="ECO:0000259" key="19">
    <source>
        <dbReference type="Pfam" id="PF00330"/>
    </source>
</evidence>
<dbReference type="Gene3D" id="3.40.1060.10">
    <property type="entry name" value="Aconitase, Domain 2"/>
    <property type="match status" value="1"/>
</dbReference>
<dbReference type="FunFam" id="3.30.499.10:FF:000001">
    <property type="entry name" value="Aconitate hydratase B"/>
    <property type="match status" value="1"/>
</dbReference>
<evidence type="ECO:0000256" key="12">
    <source>
        <dbReference type="ARBA" id="ARBA00023004"/>
    </source>
</evidence>
<evidence type="ECO:0000256" key="8">
    <source>
        <dbReference type="ARBA" id="ARBA00022485"/>
    </source>
</evidence>
<dbReference type="Gene3D" id="1.25.40.310">
    <property type="entry name" value="Aconitate B, HEAT-like domain"/>
    <property type="match status" value="1"/>
</dbReference>
<evidence type="ECO:0000256" key="17">
    <source>
        <dbReference type="PIRSR" id="PIRSR036687-1"/>
    </source>
</evidence>
<evidence type="ECO:0000256" key="9">
    <source>
        <dbReference type="ARBA" id="ARBA00022532"/>
    </source>
</evidence>
<dbReference type="Proteomes" id="UP000326725">
    <property type="component" value="Unassembled WGS sequence"/>
</dbReference>